<organism evidence="2">
    <name type="scientific">Salmonella enterica</name>
    <name type="common">Salmonella choleraesuis</name>
    <dbReference type="NCBI Taxonomy" id="28901"/>
    <lineage>
        <taxon>Bacteria</taxon>
        <taxon>Pseudomonadati</taxon>
        <taxon>Pseudomonadota</taxon>
        <taxon>Gammaproteobacteria</taxon>
        <taxon>Enterobacterales</taxon>
        <taxon>Enterobacteriaceae</taxon>
        <taxon>Salmonella</taxon>
    </lineage>
</organism>
<dbReference type="EMBL" id="DAAVPY010000006">
    <property type="protein sequence ID" value="HAF6260298.1"/>
    <property type="molecule type" value="Genomic_DNA"/>
</dbReference>
<dbReference type="AlphaFoldDB" id="A0A750HM70"/>
<dbReference type="PROSITE" id="PS51301">
    <property type="entry name" value="KILA_N"/>
    <property type="match status" value="1"/>
</dbReference>
<gene>
    <name evidence="2" type="ORF">G9F11_002925</name>
</gene>
<protein>
    <submittedName>
        <fullName evidence="2">KilA-N domain-containing protein</fullName>
    </submittedName>
</protein>
<sequence length="294" mass="33320">MKTVPITAGVNAENLPVVVGVEIPLDVSGRYNLNAIHKASGEGAHKEPNQWLRSKQAKELIAELEAKLLKKFQPANMQVAQKATNVVKGGSTPGTYAHELIAVSYAGWIRPDFQLDVNQAFIDFRAGKQAPVNTSLPNFDDPIAAAEAWIEAKKAERLAIGYVDRQARYINKLESHLADGITPVQFCKQLNGVNIRMVNAFLEERNWLFDDRPKSKNPRWRVKAYARDQYLTEHAGQVEQEDGEMRDIYKPLLKRKGAAWLYRHYLNGELPMKKNWNGEYTHDTDLAKLLEEKK</sequence>
<dbReference type="Pfam" id="PF04383">
    <property type="entry name" value="KilA-N"/>
    <property type="match status" value="1"/>
</dbReference>
<accession>A0A750HM70</accession>
<dbReference type="InterPro" id="IPR018004">
    <property type="entry name" value="KilA/APSES_HTH"/>
</dbReference>
<proteinExistence type="predicted"/>
<feature type="domain" description="KilA-N" evidence="1">
    <location>
        <begin position="6"/>
        <end position="124"/>
    </location>
</feature>
<evidence type="ECO:0000313" key="2">
    <source>
        <dbReference type="EMBL" id="HAF6260298.1"/>
    </source>
</evidence>
<reference evidence="2" key="2">
    <citation type="submission" date="2020-02" db="EMBL/GenBank/DDBJ databases">
        <authorList>
            <consortium name="NCBI Pathogen Detection Project"/>
        </authorList>
    </citation>
    <scope>NUCLEOTIDE SEQUENCE</scope>
    <source>
        <strain evidence="2">MA.CK_93/00001031</strain>
    </source>
</reference>
<comment type="caution">
    <text evidence="2">The sequence shown here is derived from an EMBL/GenBank/DDBJ whole genome shotgun (WGS) entry which is preliminary data.</text>
</comment>
<dbReference type="InterPro" id="IPR017880">
    <property type="entry name" value="KilA_N"/>
</dbReference>
<reference evidence="2" key="1">
    <citation type="journal article" date="2018" name="Genome Biol.">
        <title>SKESA: strategic k-mer extension for scrupulous assemblies.</title>
        <authorList>
            <person name="Souvorov A."/>
            <person name="Agarwala R."/>
            <person name="Lipman D.J."/>
        </authorList>
    </citation>
    <scope>NUCLEOTIDE SEQUENCE</scope>
    <source>
        <strain evidence="2">MA.CK_93/00001031</strain>
    </source>
</reference>
<evidence type="ECO:0000259" key="1">
    <source>
        <dbReference type="PROSITE" id="PS51301"/>
    </source>
</evidence>
<name>A0A750HM70_SALER</name>
<dbReference type="SMART" id="SM01252">
    <property type="entry name" value="KilA-N"/>
    <property type="match status" value="1"/>
</dbReference>